<feature type="transmembrane region" description="Helical" evidence="1">
    <location>
        <begin position="38"/>
        <end position="55"/>
    </location>
</feature>
<protein>
    <submittedName>
        <fullName evidence="2">Uncharacterized protein</fullName>
    </submittedName>
</protein>
<name>A0A6G9QQA0_9GAMM</name>
<keyword evidence="3" id="KW-1185">Reference proteome</keyword>
<feature type="transmembrane region" description="Helical" evidence="1">
    <location>
        <begin position="107"/>
        <end position="127"/>
    </location>
</feature>
<organism evidence="2 3">
    <name type="scientific">Shewanella aestuarii</name>
    <dbReference type="NCBI Taxonomy" id="1028752"/>
    <lineage>
        <taxon>Bacteria</taxon>
        <taxon>Pseudomonadati</taxon>
        <taxon>Pseudomonadota</taxon>
        <taxon>Gammaproteobacteria</taxon>
        <taxon>Alteromonadales</taxon>
        <taxon>Shewanellaceae</taxon>
        <taxon>Shewanella</taxon>
    </lineage>
</organism>
<keyword evidence="1" id="KW-0812">Transmembrane</keyword>
<keyword evidence="1" id="KW-1133">Transmembrane helix</keyword>
<feature type="transmembrane region" description="Helical" evidence="1">
    <location>
        <begin position="14"/>
        <end position="32"/>
    </location>
</feature>
<dbReference type="KEGG" id="saes:HBH39_12870"/>
<evidence type="ECO:0000256" key="1">
    <source>
        <dbReference type="SAM" id="Phobius"/>
    </source>
</evidence>
<accession>A0A6G9QQA0</accession>
<dbReference type="AlphaFoldDB" id="A0A6G9QQA0"/>
<dbReference type="Proteomes" id="UP000502608">
    <property type="component" value="Chromosome"/>
</dbReference>
<proteinExistence type="predicted"/>
<evidence type="ECO:0000313" key="3">
    <source>
        <dbReference type="Proteomes" id="UP000502608"/>
    </source>
</evidence>
<evidence type="ECO:0000313" key="2">
    <source>
        <dbReference type="EMBL" id="QIR16227.1"/>
    </source>
</evidence>
<dbReference type="EMBL" id="CP050313">
    <property type="protein sequence ID" value="QIR16227.1"/>
    <property type="molecule type" value="Genomic_DNA"/>
</dbReference>
<reference evidence="2 3" key="1">
    <citation type="submission" date="2020-03" db="EMBL/GenBank/DDBJ databases">
        <title>Complete genome sequence of Shewanella sp.</title>
        <authorList>
            <person name="Kim Y.-S."/>
            <person name="Kim S.-J."/>
            <person name="Jung H.-K."/>
            <person name="Kim K.-H."/>
        </authorList>
    </citation>
    <scope>NUCLEOTIDE SEQUENCE [LARGE SCALE GENOMIC DNA]</scope>
    <source>
        <strain evidence="2 3">PN3F2</strain>
    </source>
</reference>
<keyword evidence="1" id="KW-0472">Membrane</keyword>
<gene>
    <name evidence="2" type="ORF">HBH39_12870</name>
</gene>
<sequence length="143" mass="15793">MTQQPIATKLPKRLAGLMLVYTFASISGLMAAKTTSDLGVMMCLLSLLMVIAIMGRQKAALYMLRGYSVLQLGFYSFLPVIMYDPDNLVAGPTTVDFGVFQAVVSDWIIFSVLIFIGIIQVWISFGAKVKAWFKPKVNMNILS</sequence>
<feature type="transmembrane region" description="Helical" evidence="1">
    <location>
        <begin position="62"/>
        <end position="83"/>
    </location>
</feature>